<feature type="compositionally biased region" description="Basic residues" evidence="1">
    <location>
        <begin position="29"/>
        <end position="42"/>
    </location>
</feature>
<feature type="region of interest" description="Disordered" evidence="1">
    <location>
        <begin position="172"/>
        <end position="210"/>
    </location>
</feature>
<dbReference type="GO" id="GO:0032784">
    <property type="term" value="P:regulation of DNA-templated transcription elongation"/>
    <property type="evidence" value="ECO:0007669"/>
    <property type="project" value="InterPro"/>
</dbReference>
<evidence type="ECO:0000313" key="3">
    <source>
        <dbReference type="EMBL" id="KRN44063.1"/>
    </source>
</evidence>
<organism evidence="3 4">
    <name type="scientific">Limosilactobacillus ingluviei</name>
    <dbReference type="NCBI Taxonomy" id="148604"/>
    <lineage>
        <taxon>Bacteria</taxon>
        <taxon>Bacillati</taxon>
        <taxon>Bacillota</taxon>
        <taxon>Bacilli</taxon>
        <taxon>Lactobacillales</taxon>
        <taxon>Lactobacillaceae</taxon>
        <taxon>Limosilactobacillus</taxon>
    </lineage>
</organism>
<dbReference type="SUPFAM" id="SSF54534">
    <property type="entry name" value="FKBP-like"/>
    <property type="match status" value="1"/>
</dbReference>
<feature type="region of interest" description="Disordered" evidence="1">
    <location>
        <begin position="1"/>
        <end position="52"/>
    </location>
</feature>
<keyword evidence="4" id="KW-1185">Reference proteome</keyword>
<dbReference type="Pfam" id="PF01272">
    <property type="entry name" value="GreA_GreB"/>
    <property type="match status" value="1"/>
</dbReference>
<feature type="compositionally biased region" description="Basic and acidic residues" evidence="1">
    <location>
        <begin position="19"/>
        <end position="28"/>
    </location>
</feature>
<reference evidence="3 4" key="1">
    <citation type="journal article" date="2015" name="Genome Announc.">
        <title>Expanding the biotechnology potential of lactobacilli through comparative genomics of 213 strains and associated genera.</title>
        <authorList>
            <person name="Sun Z."/>
            <person name="Harris H.M."/>
            <person name="McCann A."/>
            <person name="Guo C."/>
            <person name="Argimon S."/>
            <person name="Zhang W."/>
            <person name="Yang X."/>
            <person name="Jeffery I.B."/>
            <person name="Cooney J.C."/>
            <person name="Kagawa T.F."/>
            <person name="Liu W."/>
            <person name="Song Y."/>
            <person name="Salvetti E."/>
            <person name="Wrobel A."/>
            <person name="Rasinkangas P."/>
            <person name="Parkhill J."/>
            <person name="Rea M.C."/>
            <person name="O'Sullivan O."/>
            <person name="Ritari J."/>
            <person name="Douillard F.P."/>
            <person name="Paul Ross R."/>
            <person name="Yang R."/>
            <person name="Briner A.E."/>
            <person name="Felis G.E."/>
            <person name="de Vos W.M."/>
            <person name="Barrangou R."/>
            <person name="Klaenhammer T.R."/>
            <person name="Caufield P.W."/>
            <person name="Cui Y."/>
            <person name="Zhang H."/>
            <person name="O'Toole P.W."/>
        </authorList>
    </citation>
    <scope>NUCLEOTIDE SEQUENCE [LARGE SCALE GENOMIC DNA]</scope>
    <source>
        <strain evidence="3 4">DSM 14792</strain>
    </source>
</reference>
<dbReference type="Proteomes" id="UP000051639">
    <property type="component" value="Unassembled WGS sequence"/>
</dbReference>
<comment type="caution">
    <text evidence="3">The sequence shown here is derived from an EMBL/GenBank/DDBJ whole genome shotgun (WGS) entry which is preliminary data.</text>
</comment>
<protein>
    <recommendedName>
        <fullName evidence="2">Transcription elongation factor GreA/GreB C-terminal domain-containing protein</fullName>
    </recommendedName>
</protein>
<evidence type="ECO:0000259" key="2">
    <source>
        <dbReference type="Pfam" id="PF01272"/>
    </source>
</evidence>
<name>A0A0R2GT63_9LACO</name>
<feature type="domain" description="Transcription elongation factor GreA/GreB C-terminal" evidence="2">
    <location>
        <begin position="235"/>
        <end position="294"/>
    </location>
</feature>
<evidence type="ECO:0000313" key="4">
    <source>
        <dbReference type="Proteomes" id="UP000051639"/>
    </source>
</evidence>
<dbReference type="InterPro" id="IPR036953">
    <property type="entry name" value="GreA/GreB_C_sf"/>
</dbReference>
<feature type="compositionally biased region" description="Basic residues" evidence="1">
    <location>
        <begin position="188"/>
        <end position="202"/>
    </location>
</feature>
<accession>A0A0R2GT63</accession>
<feature type="compositionally biased region" description="Low complexity" evidence="1">
    <location>
        <begin position="173"/>
        <end position="187"/>
    </location>
</feature>
<dbReference type="InterPro" id="IPR001437">
    <property type="entry name" value="Tscrpt_elong_fac_GreA/B_C"/>
</dbReference>
<dbReference type="EMBL" id="JQBA01000023">
    <property type="protein sequence ID" value="KRN44063.1"/>
    <property type="molecule type" value="Genomic_DNA"/>
</dbReference>
<gene>
    <name evidence="3" type="ORF">IV41_GL000838</name>
</gene>
<dbReference type="GO" id="GO:0003677">
    <property type="term" value="F:DNA binding"/>
    <property type="evidence" value="ECO:0007669"/>
    <property type="project" value="InterPro"/>
</dbReference>
<dbReference type="Gene3D" id="3.10.50.30">
    <property type="entry name" value="Transcription elongation factor, GreA/GreB, C-terminal domain"/>
    <property type="match status" value="1"/>
</dbReference>
<dbReference type="PATRIC" id="fig|148604.4.peg.865"/>
<dbReference type="AlphaFoldDB" id="A0A0R2GT63"/>
<evidence type="ECO:0000256" key="1">
    <source>
        <dbReference type="SAM" id="MobiDB-lite"/>
    </source>
</evidence>
<proteinExistence type="predicted"/>
<sequence length="294" mass="32922">MGSSIISIGVPTRGRALGRQRDNWGMDRGRKRTTTKGKKSKQASKWQPLQPELGKKRIHPMVNLAMETAVTANIREKAEQLAADPKHRAELFAIGLAVAEFYHSTAEHNFKAIKDRFDQRGIVYQRTAILYLCKRNVIPPLSEPEQRILRSRRETLAHSADQMPETALNLLGASASQKKLTKSTKSASTKRKRKKKKRRTARKATPARPVQSVKVPVPPNLWLNHRITVQFVTAKANEEPEVYQVVPKEEANIALGKISVVAPLIRGLGNHRVGEEFRVAAPQGNLTYRLLAVS</sequence>
<dbReference type="RefSeq" id="WP_056994529.1">
    <property type="nucleotide sequence ID" value="NZ_JQBA01000023.1"/>
</dbReference>